<accession>A0A1B9QVK0</accession>
<gene>
    <name evidence="2" type="ORF">A6E14_15150</name>
</gene>
<organism evidence="2 3">
    <name type="scientific">Vibrio genomosp. F10</name>
    <dbReference type="NCBI Taxonomy" id="723171"/>
    <lineage>
        <taxon>Bacteria</taxon>
        <taxon>Pseudomonadati</taxon>
        <taxon>Pseudomonadota</taxon>
        <taxon>Gammaproteobacteria</taxon>
        <taxon>Vibrionales</taxon>
        <taxon>Vibrionaceae</taxon>
        <taxon>Vibrio</taxon>
    </lineage>
</organism>
<dbReference type="Gene3D" id="3.40.50.720">
    <property type="entry name" value="NAD(P)-binding Rossmann-like Domain"/>
    <property type="match status" value="1"/>
</dbReference>
<dbReference type="Proteomes" id="UP000093173">
    <property type="component" value="Unassembled WGS sequence"/>
</dbReference>
<evidence type="ECO:0000313" key="3">
    <source>
        <dbReference type="Proteomes" id="UP000093173"/>
    </source>
</evidence>
<feature type="domain" description="NAD-dependent epimerase/dehydratase" evidence="1">
    <location>
        <begin position="5"/>
        <end position="196"/>
    </location>
</feature>
<dbReference type="InterPro" id="IPR001509">
    <property type="entry name" value="Epimerase_deHydtase"/>
</dbReference>
<protein>
    <recommendedName>
        <fullName evidence="1">NAD-dependent epimerase/dehydratase domain-containing protein</fullName>
    </recommendedName>
</protein>
<dbReference type="GO" id="GO:0005737">
    <property type="term" value="C:cytoplasm"/>
    <property type="evidence" value="ECO:0007669"/>
    <property type="project" value="TreeGrafter"/>
</dbReference>
<reference evidence="3" key="1">
    <citation type="submission" date="2016-06" db="EMBL/GenBank/DDBJ databases">
        <authorList>
            <person name="Hehemann J.-H."/>
            <person name="Arevalo P."/>
            <person name="Datta M.S."/>
            <person name="Polz M.F."/>
        </authorList>
    </citation>
    <scope>NUCLEOTIDE SEQUENCE [LARGE SCALE GENOMIC DNA]</scope>
    <source>
        <strain evidence="3">9CSC122</strain>
    </source>
</reference>
<keyword evidence="3" id="KW-1185">Reference proteome</keyword>
<name>A0A1B9QVK0_9VIBR</name>
<dbReference type="InterPro" id="IPR051783">
    <property type="entry name" value="NAD(P)-dependent_oxidoreduct"/>
</dbReference>
<dbReference type="PANTHER" id="PTHR48079:SF6">
    <property type="entry name" value="NAD(P)-BINDING DOMAIN-CONTAINING PROTEIN-RELATED"/>
    <property type="match status" value="1"/>
</dbReference>
<dbReference type="InterPro" id="IPR036291">
    <property type="entry name" value="NAD(P)-bd_dom_sf"/>
</dbReference>
<evidence type="ECO:0000259" key="1">
    <source>
        <dbReference type="Pfam" id="PF01370"/>
    </source>
</evidence>
<proteinExistence type="predicted"/>
<dbReference type="RefSeq" id="WP_065577315.1">
    <property type="nucleotide sequence ID" value="NZ_JBNGCH010000861.1"/>
</dbReference>
<sequence>MKTITIIGAGWLGTPLATTLLSKHHRVFASNTSSDKAQQLSALGIQGFICDLTSPHRLTENLLEQQPDVLIGCFPPGFRRGLSNEYQRMWHAVVEAAKQANVKKIIMISSTAVYPAIDKNQPAPHLMTESMSCYDLANTPSNETDNSRSSKNGFSENAIVMLQAEQHVIDSGIEFVIARLSGLVGPNRHPARFVSKLKQVSRLAPANILHLDDAIGSLEFAISDISNQVINVTTPDIMYKDTFYQRALINAGLPTSLLPKIVDVHDKQIDPSKLISLGYSYRHPTLSLVLDALND</sequence>
<dbReference type="AlphaFoldDB" id="A0A1B9QVK0"/>
<dbReference type="PANTHER" id="PTHR48079">
    <property type="entry name" value="PROTEIN YEEZ"/>
    <property type="match status" value="1"/>
</dbReference>
<dbReference type="GO" id="GO:0004029">
    <property type="term" value="F:aldehyde dehydrogenase (NAD+) activity"/>
    <property type="evidence" value="ECO:0007669"/>
    <property type="project" value="TreeGrafter"/>
</dbReference>
<dbReference type="SUPFAM" id="SSF51735">
    <property type="entry name" value="NAD(P)-binding Rossmann-fold domains"/>
    <property type="match status" value="1"/>
</dbReference>
<dbReference type="EMBL" id="MAJZ01000861">
    <property type="protein sequence ID" value="OCH72921.1"/>
    <property type="molecule type" value="Genomic_DNA"/>
</dbReference>
<dbReference type="Pfam" id="PF01370">
    <property type="entry name" value="Epimerase"/>
    <property type="match status" value="1"/>
</dbReference>
<comment type="caution">
    <text evidence="2">The sequence shown here is derived from an EMBL/GenBank/DDBJ whole genome shotgun (WGS) entry which is preliminary data.</text>
</comment>
<evidence type="ECO:0000313" key="2">
    <source>
        <dbReference type="EMBL" id="OCH72921.1"/>
    </source>
</evidence>